<dbReference type="SUPFAM" id="SSF48452">
    <property type="entry name" value="TPR-like"/>
    <property type="match status" value="1"/>
</dbReference>
<gene>
    <name evidence="1" type="ORF">QTN47_12240</name>
</gene>
<reference evidence="1 2" key="1">
    <citation type="submission" date="2023-07" db="EMBL/GenBank/DDBJ databases">
        <authorList>
            <person name="Lian W.-H."/>
        </authorList>
    </citation>
    <scope>NUCLEOTIDE SEQUENCE [LARGE SCALE GENOMIC DNA]</scope>
    <source>
        <strain evidence="1 2">SYSU DXS3180</strain>
    </source>
</reference>
<dbReference type="RefSeq" id="WP_369329682.1">
    <property type="nucleotide sequence ID" value="NZ_JAULBC010000003.1"/>
</dbReference>
<protein>
    <submittedName>
        <fullName evidence="1">SusD/RagB family nutrient-binding outer membrane lipoprotein</fullName>
    </submittedName>
</protein>
<organism evidence="1 2">
    <name type="scientific">Danxiaibacter flavus</name>
    <dbReference type="NCBI Taxonomy" id="3049108"/>
    <lineage>
        <taxon>Bacteria</taxon>
        <taxon>Pseudomonadati</taxon>
        <taxon>Bacteroidota</taxon>
        <taxon>Chitinophagia</taxon>
        <taxon>Chitinophagales</taxon>
        <taxon>Chitinophagaceae</taxon>
        <taxon>Danxiaibacter</taxon>
    </lineage>
</organism>
<dbReference type="Pfam" id="PF12771">
    <property type="entry name" value="SusD-like_2"/>
    <property type="match status" value="1"/>
</dbReference>
<dbReference type="Gene3D" id="1.25.40.390">
    <property type="match status" value="1"/>
</dbReference>
<name>A0ABV3ZEM5_9BACT</name>
<evidence type="ECO:0000313" key="2">
    <source>
        <dbReference type="Proteomes" id="UP001560573"/>
    </source>
</evidence>
<proteinExistence type="predicted"/>
<evidence type="ECO:0000313" key="1">
    <source>
        <dbReference type="EMBL" id="MEX6688273.1"/>
    </source>
</evidence>
<dbReference type="InterPro" id="IPR041662">
    <property type="entry name" value="SusD-like_2"/>
</dbReference>
<dbReference type="EMBL" id="JAULBC010000003">
    <property type="protein sequence ID" value="MEX6688273.1"/>
    <property type="molecule type" value="Genomic_DNA"/>
</dbReference>
<comment type="caution">
    <text evidence="1">The sequence shown here is derived from an EMBL/GenBank/DDBJ whole genome shotgun (WGS) entry which is preliminary data.</text>
</comment>
<dbReference type="Proteomes" id="UP001560573">
    <property type="component" value="Unassembled WGS sequence"/>
</dbReference>
<keyword evidence="1" id="KW-0449">Lipoprotein</keyword>
<sequence>MKILYRYISLVLVLSVIWGCKKSEFAELYPDPDKNSNGKIESLFANMLIMTRYHMQYWDLYTFTGTTLARYTQMVGYTNDPGRYQPSDSYVNDRWNKFYTDILPLYRQMEAIYKQLPDSEKKDYKYIMGIGEAVMANEMSKVTDLWGDVPYSEGGLIRSSDNQIIYPKYESQKSIYTRMLSDLKDFADTLAVSTAATATETKFLTTYDFVNKGDLLKWQKFINSLRLRWLVRVKNTELSSQAIEQINEILNNPAKYPLIESNDDNAIFSSKAPNLLAITNQHEGGPKGGFAEVPAGKKMLDILKHGSFQDPRLQTIFSKNSNGEYAGIDPLIPSTSSIADSLRDHLYSYVDSATYRYNDFLPAVLFTASEVHFLKAELRSGSRAEDAFRKGIKLSIEWYYYIRNLNEKIESTVVGHLDPPSSQEVTNTIQYYVDNYFNNLDVGAAEAIGIQRWIHFGHLQMYEAWADIRRFDHPHFSFVPDNGAVPNVPKRIKYPSAETINNTIGMSDDIKAKDLYTNKVWWDED</sequence>
<keyword evidence="2" id="KW-1185">Reference proteome</keyword>
<dbReference type="InterPro" id="IPR011990">
    <property type="entry name" value="TPR-like_helical_dom_sf"/>
</dbReference>
<accession>A0ABV3ZEM5</accession>